<accession>A0A183S7B2</accession>
<reference evidence="3" key="1">
    <citation type="submission" date="2016-06" db="UniProtKB">
        <authorList>
            <consortium name="WormBaseParasite"/>
        </authorList>
    </citation>
    <scope>IDENTIFICATION</scope>
</reference>
<name>A0A183S7B2_SCHSO</name>
<evidence type="ECO:0000313" key="1">
    <source>
        <dbReference type="EMBL" id="VDL81461.1"/>
    </source>
</evidence>
<proteinExistence type="predicted"/>
<dbReference type="PANTHER" id="PTHR47027:SF20">
    <property type="entry name" value="REVERSE TRANSCRIPTASE-LIKE PROTEIN WITH RNA-DIRECTED DNA POLYMERASE DOMAIN"/>
    <property type="match status" value="1"/>
</dbReference>
<dbReference type="EMBL" id="UYSU01000054">
    <property type="protein sequence ID" value="VDL81461.1"/>
    <property type="molecule type" value="Genomic_DNA"/>
</dbReference>
<dbReference type="OrthoDB" id="786357at2759"/>
<dbReference type="AlphaFoldDB" id="A0A183S7B2"/>
<organism evidence="3">
    <name type="scientific">Schistocephalus solidus</name>
    <name type="common">Tapeworm</name>
    <dbReference type="NCBI Taxonomy" id="70667"/>
    <lineage>
        <taxon>Eukaryota</taxon>
        <taxon>Metazoa</taxon>
        <taxon>Spiralia</taxon>
        <taxon>Lophotrochozoa</taxon>
        <taxon>Platyhelminthes</taxon>
        <taxon>Cestoda</taxon>
        <taxon>Eucestoda</taxon>
        <taxon>Diphyllobothriidea</taxon>
        <taxon>Diphyllobothriidae</taxon>
        <taxon>Schistocephalus</taxon>
    </lineage>
</organism>
<dbReference type="Proteomes" id="UP000275846">
    <property type="component" value="Unassembled WGS sequence"/>
</dbReference>
<dbReference type="PANTHER" id="PTHR47027">
    <property type="entry name" value="REVERSE TRANSCRIPTASE DOMAIN-CONTAINING PROTEIN"/>
    <property type="match status" value="1"/>
</dbReference>
<dbReference type="WBParaSite" id="SSLN_0000011201-mRNA-1">
    <property type="protein sequence ID" value="SSLN_0000011201-mRNA-1"/>
    <property type="gene ID" value="SSLN_0000011201"/>
</dbReference>
<sequence length="234" mass="26569">MSLRLPLWGDKFAIIFTIYAGPILRYNEAENKFYEDLHALLTTVPKAEKLIVLGEFNTSLGMSRGEGRDKQDMPMITAIPSANGRIGHRLVHSKMRLVYSHTGNLKASDHQGLLLESRFGFHRNRGTIDMIRTARHLQDKSQEIWIHLYSSFADLMKDFDSVNRGGLWKLMQKLDCPEQLTHMVRKLNNGMMAYITEKGAVSETFTVTNGVKQSCLLLPTLCRIYLTAKCSSFG</sequence>
<gene>
    <name evidence="1" type="ORF">SSLN_LOCUS110</name>
</gene>
<evidence type="ECO:0000313" key="2">
    <source>
        <dbReference type="Proteomes" id="UP000275846"/>
    </source>
</evidence>
<protein>
    <submittedName>
        <fullName evidence="3">Reverse transcriptase domain-containing protein</fullName>
    </submittedName>
</protein>
<reference evidence="1 2" key="2">
    <citation type="submission" date="2018-11" db="EMBL/GenBank/DDBJ databases">
        <authorList>
            <consortium name="Pathogen Informatics"/>
        </authorList>
    </citation>
    <scope>NUCLEOTIDE SEQUENCE [LARGE SCALE GENOMIC DNA]</scope>
    <source>
        <strain evidence="1 2">NST_G2</strain>
    </source>
</reference>
<evidence type="ECO:0000313" key="3">
    <source>
        <dbReference type="WBParaSite" id="SSLN_0000011201-mRNA-1"/>
    </source>
</evidence>
<keyword evidence="2" id="KW-1185">Reference proteome</keyword>